<dbReference type="Proteomes" id="UP001153069">
    <property type="component" value="Unassembled WGS sequence"/>
</dbReference>
<comment type="caution">
    <text evidence="2">The sequence shown here is derived from an EMBL/GenBank/DDBJ whole genome shotgun (WGS) entry which is preliminary data.</text>
</comment>
<evidence type="ECO:0000313" key="3">
    <source>
        <dbReference type="Proteomes" id="UP001153069"/>
    </source>
</evidence>
<name>A0A9N8DUL1_9STRA</name>
<protein>
    <submittedName>
        <fullName evidence="2">Uncharacterized protein</fullName>
    </submittedName>
</protein>
<proteinExistence type="predicted"/>
<keyword evidence="3" id="KW-1185">Reference proteome</keyword>
<sequence>MSQADESVPIQQPKEGEAEESPGIMIGDQEPAQQPDEGQVAVLESTTQPPENFGQFQEGFASVRPSAIVDGKIHYDYGNGCIVHLQAGEMDGIDWMDIFIKIPIDPVDMFQVTRKLLQSNMAMAAATPIPTWFAMDEEDNIFFVNRLDWRHVTYAVLDDHIVRCVDQMREALLSEGVRVKPELPEELAQ</sequence>
<reference evidence="2" key="1">
    <citation type="submission" date="2020-06" db="EMBL/GenBank/DDBJ databases">
        <authorList>
            <consortium name="Plant Systems Biology data submission"/>
        </authorList>
    </citation>
    <scope>NUCLEOTIDE SEQUENCE</scope>
    <source>
        <strain evidence="2">D6</strain>
    </source>
</reference>
<evidence type="ECO:0000313" key="2">
    <source>
        <dbReference type="EMBL" id="CAB9508971.1"/>
    </source>
</evidence>
<evidence type="ECO:0000256" key="1">
    <source>
        <dbReference type="SAM" id="MobiDB-lite"/>
    </source>
</evidence>
<accession>A0A9N8DUL1</accession>
<dbReference type="EMBL" id="CAICTM010000368">
    <property type="protein sequence ID" value="CAB9508971.1"/>
    <property type="molecule type" value="Genomic_DNA"/>
</dbReference>
<gene>
    <name evidence="2" type="ORF">SEMRO_369_G128160.1</name>
</gene>
<feature type="region of interest" description="Disordered" evidence="1">
    <location>
        <begin position="1"/>
        <end position="40"/>
    </location>
</feature>
<dbReference type="AlphaFoldDB" id="A0A9N8DUL1"/>
<organism evidence="2 3">
    <name type="scientific">Seminavis robusta</name>
    <dbReference type="NCBI Taxonomy" id="568900"/>
    <lineage>
        <taxon>Eukaryota</taxon>
        <taxon>Sar</taxon>
        <taxon>Stramenopiles</taxon>
        <taxon>Ochrophyta</taxon>
        <taxon>Bacillariophyta</taxon>
        <taxon>Bacillariophyceae</taxon>
        <taxon>Bacillariophycidae</taxon>
        <taxon>Naviculales</taxon>
        <taxon>Naviculaceae</taxon>
        <taxon>Seminavis</taxon>
    </lineage>
</organism>